<feature type="binding site" evidence="1">
    <location>
        <position position="92"/>
    </location>
    <ligand>
        <name>Mg(2+)</name>
        <dbReference type="ChEBI" id="CHEBI:18420"/>
        <label>1</label>
        <note>catalytic</note>
    </ligand>
</feature>
<name>A0A934UTT8_9MICO</name>
<evidence type="ECO:0000313" key="3">
    <source>
        <dbReference type="Proteomes" id="UP000608530"/>
    </source>
</evidence>
<comment type="cofactor">
    <cofactor evidence="1">
        <name>Mg(2+)</name>
        <dbReference type="ChEBI" id="CHEBI:18420"/>
    </cofactor>
</comment>
<organism evidence="2 3">
    <name type="scientific">Leucobacter chromiisoli</name>
    <dbReference type="NCBI Taxonomy" id="2796471"/>
    <lineage>
        <taxon>Bacteria</taxon>
        <taxon>Bacillati</taxon>
        <taxon>Actinomycetota</taxon>
        <taxon>Actinomycetes</taxon>
        <taxon>Micrococcales</taxon>
        <taxon>Microbacteriaceae</taxon>
        <taxon>Leucobacter</taxon>
    </lineage>
</organism>
<dbReference type="PANTHER" id="PTHR20854:SF4">
    <property type="entry name" value="INOSITOL-1-MONOPHOSPHATASE-RELATED"/>
    <property type="match status" value="1"/>
</dbReference>
<dbReference type="GO" id="GO:0046872">
    <property type="term" value="F:metal ion binding"/>
    <property type="evidence" value="ECO:0007669"/>
    <property type="project" value="UniProtKB-KW"/>
</dbReference>
<dbReference type="GO" id="GO:0006020">
    <property type="term" value="P:inositol metabolic process"/>
    <property type="evidence" value="ECO:0007669"/>
    <property type="project" value="TreeGrafter"/>
</dbReference>
<gene>
    <name evidence="2" type="ORF">JD276_06975</name>
</gene>
<dbReference type="GO" id="GO:0008934">
    <property type="term" value="F:inositol monophosphate 1-phosphatase activity"/>
    <property type="evidence" value="ECO:0007669"/>
    <property type="project" value="TreeGrafter"/>
</dbReference>
<dbReference type="InterPro" id="IPR000760">
    <property type="entry name" value="Inositol_monophosphatase-like"/>
</dbReference>
<dbReference type="RefSeq" id="WP_200114924.1">
    <property type="nucleotide sequence ID" value="NZ_JAEHOH010000009.1"/>
</dbReference>
<protein>
    <submittedName>
        <fullName evidence="2">Inositol monophosphatase</fullName>
    </submittedName>
</protein>
<sequence>MTAPLPTVTELLDLARHAAEAGAHVIGRPLPRDSVVTKGAPGDIVTQLDVAAERRVREFLLEARPHDRVVGEELDDAGAPDASLRWSIDPLDGTTNKVKGLPFYATSVAVQSTATGEWLAGAVHAPELSKEYFAARGQGAWVKFGGRVERLSGPAPDAGTRLLGTGLSYDSSVRTTQLADLSHYMDHFDDMRSLGSAALGLCAVADGSVDAFLESDLYEFDWAAAALIAEEAGASVERPAQHRGGILAYFGPDFR</sequence>
<feature type="binding site" evidence="1">
    <location>
        <position position="91"/>
    </location>
    <ligand>
        <name>Mg(2+)</name>
        <dbReference type="ChEBI" id="CHEBI:18420"/>
        <label>1</label>
        <note>catalytic</note>
    </ligand>
</feature>
<comment type="caution">
    <text evidence="2">The sequence shown here is derived from an EMBL/GenBank/DDBJ whole genome shotgun (WGS) entry which is preliminary data.</text>
</comment>
<proteinExistence type="predicted"/>
<feature type="binding site" evidence="1">
    <location>
        <position position="89"/>
    </location>
    <ligand>
        <name>Mg(2+)</name>
        <dbReference type="ChEBI" id="CHEBI:18420"/>
        <label>1</label>
        <note>catalytic</note>
    </ligand>
</feature>
<dbReference type="PANTHER" id="PTHR20854">
    <property type="entry name" value="INOSITOL MONOPHOSPHATASE"/>
    <property type="match status" value="1"/>
</dbReference>
<feature type="binding site" evidence="1">
    <location>
        <position position="221"/>
    </location>
    <ligand>
        <name>Mg(2+)</name>
        <dbReference type="ChEBI" id="CHEBI:18420"/>
        <label>1</label>
        <note>catalytic</note>
    </ligand>
</feature>
<dbReference type="Gene3D" id="3.40.190.80">
    <property type="match status" value="1"/>
</dbReference>
<keyword evidence="1" id="KW-0460">Magnesium</keyword>
<feature type="binding site" evidence="1">
    <location>
        <position position="72"/>
    </location>
    <ligand>
        <name>Mg(2+)</name>
        <dbReference type="ChEBI" id="CHEBI:18420"/>
        <label>1</label>
        <note>catalytic</note>
    </ligand>
</feature>
<dbReference type="Gene3D" id="3.30.540.10">
    <property type="entry name" value="Fructose-1,6-Bisphosphatase, subunit A, domain 1"/>
    <property type="match status" value="1"/>
</dbReference>
<dbReference type="PRINTS" id="PR00377">
    <property type="entry name" value="IMPHPHTASES"/>
</dbReference>
<dbReference type="EMBL" id="JAEHOH010000009">
    <property type="protein sequence ID" value="MBK0418774.1"/>
    <property type="molecule type" value="Genomic_DNA"/>
</dbReference>
<dbReference type="Proteomes" id="UP000608530">
    <property type="component" value="Unassembled WGS sequence"/>
</dbReference>
<evidence type="ECO:0000256" key="1">
    <source>
        <dbReference type="PIRSR" id="PIRSR600760-2"/>
    </source>
</evidence>
<dbReference type="GO" id="GO:0007165">
    <property type="term" value="P:signal transduction"/>
    <property type="evidence" value="ECO:0007669"/>
    <property type="project" value="TreeGrafter"/>
</dbReference>
<dbReference type="Pfam" id="PF00459">
    <property type="entry name" value="Inositol_P"/>
    <property type="match status" value="1"/>
</dbReference>
<dbReference type="AlphaFoldDB" id="A0A934UTT8"/>
<accession>A0A934UTT8</accession>
<keyword evidence="3" id="KW-1185">Reference proteome</keyword>
<reference evidence="2" key="1">
    <citation type="submission" date="2020-12" db="EMBL/GenBank/DDBJ databases">
        <title>Leucobacter sp. CAS1, isolated from Chromium sludge.</title>
        <authorList>
            <person name="Xu Z."/>
        </authorList>
    </citation>
    <scope>NUCLEOTIDE SEQUENCE</scope>
    <source>
        <strain evidence="2">CSA1</strain>
    </source>
</reference>
<dbReference type="SUPFAM" id="SSF56655">
    <property type="entry name" value="Carbohydrate phosphatase"/>
    <property type="match status" value="1"/>
</dbReference>
<keyword evidence="1" id="KW-0479">Metal-binding</keyword>
<evidence type="ECO:0000313" key="2">
    <source>
        <dbReference type="EMBL" id="MBK0418774.1"/>
    </source>
</evidence>